<feature type="disulfide bond" evidence="9">
    <location>
        <begin position="181"/>
        <end position="202"/>
    </location>
</feature>
<evidence type="ECO:0000256" key="6">
    <source>
        <dbReference type="ARBA" id="ARBA00023290"/>
    </source>
</evidence>
<dbReference type="PROSITE" id="PS01241">
    <property type="entry name" value="LINK_1"/>
    <property type="match status" value="2"/>
</dbReference>
<dbReference type="PRINTS" id="PR01265">
    <property type="entry name" value="LINKMODULE"/>
</dbReference>
<dbReference type="InterPro" id="IPR013106">
    <property type="entry name" value="Ig_V-set"/>
</dbReference>
<feature type="signal peptide" evidence="10">
    <location>
        <begin position="1"/>
        <end position="20"/>
    </location>
</feature>
<dbReference type="PROSITE" id="PS50835">
    <property type="entry name" value="IG_LIKE"/>
    <property type="match status" value="1"/>
</dbReference>
<keyword evidence="4" id="KW-0677">Repeat</keyword>
<dbReference type="SMART" id="SM00409">
    <property type="entry name" value="IG"/>
    <property type="match status" value="1"/>
</dbReference>
<feature type="chain" id="PRO_5039116875" description="Hyaluronan and proteoglycan link protein 1" evidence="10">
    <location>
        <begin position="21"/>
        <end position="327"/>
    </location>
</feature>
<dbReference type="GO" id="GO:0005540">
    <property type="term" value="F:hyaluronic acid binding"/>
    <property type="evidence" value="ECO:0007669"/>
    <property type="project" value="UniProtKB-KW"/>
</dbReference>
<evidence type="ECO:0000256" key="2">
    <source>
        <dbReference type="ARBA" id="ARBA00022525"/>
    </source>
</evidence>
<keyword evidence="2" id="KW-0964">Secreted</keyword>
<comment type="subcellular location">
    <subcellularLocation>
        <location evidence="1">Secreted</location>
        <location evidence="1">Extracellular space</location>
        <location evidence="1">Extracellular matrix</location>
    </subcellularLocation>
</comment>
<keyword evidence="3" id="KW-0272">Extracellular matrix</keyword>
<feature type="domain" description="Link" evidence="12">
    <location>
        <begin position="230"/>
        <end position="324"/>
    </location>
</feature>
<dbReference type="GO" id="GO:0001501">
    <property type="term" value="P:skeletal system development"/>
    <property type="evidence" value="ECO:0007669"/>
    <property type="project" value="TreeGrafter"/>
</dbReference>
<dbReference type="InterPro" id="IPR036179">
    <property type="entry name" value="Ig-like_dom_sf"/>
</dbReference>
<evidence type="ECO:0008006" key="15">
    <source>
        <dbReference type="Google" id="ProtNLM"/>
    </source>
</evidence>
<protein>
    <recommendedName>
        <fullName evidence="15">Hyaluronan and proteoglycan link protein 1</fullName>
    </recommendedName>
</protein>
<dbReference type="FunFam" id="3.10.100.10:FF:000002">
    <property type="entry name" value="Hyaluronan proteoglycan link protein 1"/>
    <property type="match status" value="1"/>
</dbReference>
<dbReference type="GO" id="GO:0010001">
    <property type="term" value="P:glial cell differentiation"/>
    <property type="evidence" value="ECO:0007669"/>
    <property type="project" value="TreeGrafter"/>
</dbReference>
<keyword evidence="10" id="KW-0732">Signal</keyword>
<sequence>MLTIIPLVLVCLSFANNAYTAGNRLQIFASPGDNVSLPCRLKPTDALSFGPIGMRIKWTKLDDVNDETDVLISMGFHKIKYGRFLNHVHLQEADDNDATLIITNLILDDYGTYKCEIMSGMDDIIVEMELRMAGVVFPYSPRMGRYNLNFHDAEAACLGQDAVVASFEQLYQAWKGGMDWCNAGWLSDGTVQYPITKPRQPCGGNVAAGLRSYGQRNKTNSRFDVFCFTTGYNGNVFYVDQKLTFPEAMQVCEEDGAELAKIGHIFAAWKLMGYDRCDAGWLADGSVRYPISKPRMKCSPTEAAVRSVGFPDKKHKLYGAYCYRAHQ</sequence>
<dbReference type="SUPFAM" id="SSF48726">
    <property type="entry name" value="Immunoglobulin"/>
    <property type="match status" value="1"/>
</dbReference>
<dbReference type="CDD" id="cd03518">
    <property type="entry name" value="Link_domain_HAPLN_module_1"/>
    <property type="match status" value="1"/>
</dbReference>
<dbReference type="GO" id="GO:0072534">
    <property type="term" value="C:perineuronal net"/>
    <property type="evidence" value="ECO:0007669"/>
    <property type="project" value="TreeGrafter"/>
</dbReference>
<feature type="domain" description="Link" evidence="12">
    <location>
        <begin position="135"/>
        <end position="229"/>
    </location>
</feature>
<dbReference type="GO" id="GO:0007155">
    <property type="term" value="P:cell adhesion"/>
    <property type="evidence" value="ECO:0007669"/>
    <property type="project" value="InterPro"/>
</dbReference>
<evidence type="ECO:0000256" key="4">
    <source>
        <dbReference type="ARBA" id="ARBA00022737"/>
    </source>
</evidence>
<dbReference type="CDD" id="cd03519">
    <property type="entry name" value="Link_domain_HAPLN_module_2"/>
    <property type="match status" value="1"/>
</dbReference>
<dbReference type="GO" id="GO:0007417">
    <property type="term" value="P:central nervous system development"/>
    <property type="evidence" value="ECO:0007669"/>
    <property type="project" value="TreeGrafter"/>
</dbReference>
<dbReference type="PANTHER" id="PTHR22804:SF58">
    <property type="entry name" value="HYALURONAN AND PROTEOGLYCAN LINK PROTEIN 1 ISOFORM 1 PRECURSOR"/>
    <property type="match status" value="1"/>
</dbReference>
<dbReference type="InterPro" id="IPR013783">
    <property type="entry name" value="Ig-like_fold"/>
</dbReference>
<keyword evidence="6" id="KW-0373">Hyaluronic acid</keyword>
<evidence type="ECO:0000256" key="7">
    <source>
        <dbReference type="ARBA" id="ARBA00023319"/>
    </source>
</evidence>
<dbReference type="Pfam" id="PF07686">
    <property type="entry name" value="V-set"/>
    <property type="match status" value="1"/>
</dbReference>
<dbReference type="Gene3D" id="2.60.40.10">
    <property type="entry name" value="Immunoglobulins"/>
    <property type="match status" value="1"/>
</dbReference>
<dbReference type="InterPro" id="IPR007110">
    <property type="entry name" value="Ig-like_dom"/>
</dbReference>
<evidence type="ECO:0000256" key="10">
    <source>
        <dbReference type="SAM" id="SignalP"/>
    </source>
</evidence>
<reference evidence="13 14" key="1">
    <citation type="submission" date="2021-06" db="EMBL/GenBank/DDBJ databases">
        <title>Chromosome-level genome assembly of the red-tail catfish (Hemibagrus wyckioides).</title>
        <authorList>
            <person name="Shao F."/>
        </authorList>
    </citation>
    <scope>NUCLEOTIDE SEQUENCE [LARGE SCALE GENOMIC DNA]</scope>
    <source>
        <strain evidence="13">EC202008001</strain>
        <tissue evidence="13">Blood</tissue>
    </source>
</reference>
<organism evidence="13 14">
    <name type="scientific">Hemibagrus wyckioides</name>
    <dbReference type="NCBI Taxonomy" id="337641"/>
    <lineage>
        <taxon>Eukaryota</taxon>
        <taxon>Metazoa</taxon>
        <taxon>Chordata</taxon>
        <taxon>Craniata</taxon>
        <taxon>Vertebrata</taxon>
        <taxon>Euteleostomi</taxon>
        <taxon>Actinopterygii</taxon>
        <taxon>Neopterygii</taxon>
        <taxon>Teleostei</taxon>
        <taxon>Ostariophysi</taxon>
        <taxon>Siluriformes</taxon>
        <taxon>Bagridae</taxon>
        <taxon>Hemibagrus</taxon>
    </lineage>
</organism>
<dbReference type="SUPFAM" id="SSF56436">
    <property type="entry name" value="C-type lectin-like"/>
    <property type="match status" value="2"/>
</dbReference>
<dbReference type="GO" id="GO:0005615">
    <property type="term" value="C:extracellular space"/>
    <property type="evidence" value="ECO:0007669"/>
    <property type="project" value="TreeGrafter"/>
</dbReference>
<dbReference type="GO" id="GO:0002052">
    <property type="term" value="P:positive regulation of neuroblast proliferation"/>
    <property type="evidence" value="ECO:0007669"/>
    <property type="project" value="TreeGrafter"/>
</dbReference>
<dbReference type="GO" id="GO:0045202">
    <property type="term" value="C:synapse"/>
    <property type="evidence" value="ECO:0007669"/>
    <property type="project" value="TreeGrafter"/>
</dbReference>
<gene>
    <name evidence="13" type="ORF">KOW79_018111</name>
</gene>
<dbReference type="SMART" id="SM00445">
    <property type="entry name" value="LINK"/>
    <property type="match status" value="2"/>
</dbReference>
<feature type="domain" description="Ig-like" evidence="11">
    <location>
        <begin position="6"/>
        <end position="131"/>
    </location>
</feature>
<evidence type="ECO:0000259" key="12">
    <source>
        <dbReference type="PROSITE" id="PS50963"/>
    </source>
</evidence>
<evidence type="ECO:0000256" key="8">
    <source>
        <dbReference type="ARBA" id="ARBA00038272"/>
    </source>
</evidence>
<name>A0A9D3N7Y8_9TELE</name>
<dbReference type="InterPro" id="IPR016187">
    <property type="entry name" value="CTDL_fold"/>
</dbReference>
<dbReference type="InterPro" id="IPR050691">
    <property type="entry name" value="Hyaluronan_bind_Proteoglycan"/>
</dbReference>
<evidence type="ECO:0000256" key="3">
    <source>
        <dbReference type="ARBA" id="ARBA00022530"/>
    </source>
</evidence>
<evidence type="ECO:0000259" key="11">
    <source>
        <dbReference type="PROSITE" id="PS50835"/>
    </source>
</evidence>
<evidence type="ECO:0000256" key="5">
    <source>
        <dbReference type="ARBA" id="ARBA00023157"/>
    </source>
</evidence>
<keyword evidence="14" id="KW-1185">Reference proteome</keyword>
<evidence type="ECO:0000313" key="14">
    <source>
        <dbReference type="Proteomes" id="UP000824219"/>
    </source>
</evidence>
<evidence type="ECO:0000256" key="9">
    <source>
        <dbReference type="PROSITE-ProRule" id="PRU00323"/>
    </source>
</evidence>
<feature type="disulfide bond" evidence="9">
    <location>
        <begin position="277"/>
        <end position="298"/>
    </location>
</feature>
<comment type="similarity">
    <text evidence="8">Belongs to the HAPLN family.</text>
</comment>
<keyword evidence="7" id="KW-0393">Immunoglobulin domain</keyword>
<comment type="caution">
    <text evidence="9">Lacks conserved residue(s) required for the propagation of feature annotation.</text>
</comment>
<dbReference type="PANTHER" id="PTHR22804">
    <property type="entry name" value="AGGRECAN/VERSICAN PROTEOGLYCAN"/>
    <property type="match status" value="1"/>
</dbReference>
<dbReference type="Pfam" id="PF00193">
    <property type="entry name" value="Xlink"/>
    <property type="match status" value="2"/>
</dbReference>
<dbReference type="EMBL" id="JAHKSW010000022">
    <property type="protein sequence ID" value="KAG7318356.1"/>
    <property type="molecule type" value="Genomic_DNA"/>
</dbReference>
<keyword evidence="5 9" id="KW-1015">Disulfide bond</keyword>
<dbReference type="Gene3D" id="3.10.100.10">
    <property type="entry name" value="Mannose-Binding Protein A, subunit A"/>
    <property type="match status" value="2"/>
</dbReference>
<dbReference type="FunFam" id="3.10.100.10:FF:000001">
    <property type="entry name" value="Hyaluronan proteoglycan link protein 1"/>
    <property type="match status" value="1"/>
</dbReference>
<dbReference type="Proteomes" id="UP000824219">
    <property type="component" value="Linkage Group LG22"/>
</dbReference>
<dbReference type="InterPro" id="IPR000538">
    <property type="entry name" value="Link_dom"/>
</dbReference>
<evidence type="ECO:0000313" key="13">
    <source>
        <dbReference type="EMBL" id="KAG7318356.1"/>
    </source>
</evidence>
<accession>A0A9D3N7Y8</accession>
<proteinExistence type="inferred from homology"/>
<comment type="caution">
    <text evidence="13">The sequence shown here is derived from an EMBL/GenBank/DDBJ whole genome shotgun (WGS) entry which is preliminary data.</text>
</comment>
<dbReference type="InterPro" id="IPR003599">
    <property type="entry name" value="Ig_sub"/>
</dbReference>
<dbReference type="OrthoDB" id="5359219at2759"/>
<dbReference type="InterPro" id="IPR016186">
    <property type="entry name" value="C-type_lectin-like/link_sf"/>
</dbReference>
<dbReference type="PROSITE" id="PS50963">
    <property type="entry name" value="LINK_2"/>
    <property type="match status" value="2"/>
</dbReference>
<dbReference type="AlphaFoldDB" id="A0A9D3N7Y8"/>
<evidence type="ECO:0000256" key="1">
    <source>
        <dbReference type="ARBA" id="ARBA00004498"/>
    </source>
</evidence>